<feature type="region of interest" description="Disordered" evidence="1">
    <location>
        <begin position="1"/>
        <end position="67"/>
    </location>
</feature>
<protein>
    <recommendedName>
        <fullName evidence="4">Integrase catalytic domain-containing protein</fullName>
    </recommendedName>
</protein>
<dbReference type="OrthoDB" id="2202254at2759"/>
<evidence type="ECO:0000313" key="3">
    <source>
        <dbReference type="Proteomes" id="UP000030750"/>
    </source>
</evidence>
<name>U6LR02_9EIME</name>
<keyword evidence="3" id="KW-1185">Reference proteome</keyword>
<dbReference type="VEuPathDB" id="ToxoDB:EBH_0038220"/>
<dbReference type="AlphaFoldDB" id="U6LR02"/>
<evidence type="ECO:0008006" key="4">
    <source>
        <dbReference type="Google" id="ProtNLM"/>
    </source>
</evidence>
<proteinExistence type="predicted"/>
<sequence>MPAVETAGQPHNARGRPTNYRELAGIRARIPRNRPQPLSTPVSTPDPDPDPGQPAAEPQGTTGTPNTLDWVVGYSKCSVFREPYNAAAQQAGENIQYELRNLRYTFRFATPYLPICIQGMRLIHVPQLPEFLTHVVYMHHDHVTAGTTGHDSILVLVDSLSKMAHFVPAKKSFTAADIVNTLGYRLIRYHGFPEARISDCGPRSK</sequence>
<dbReference type="SUPFAM" id="SSF53098">
    <property type="entry name" value="Ribonuclease H-like"/>
    <property type="match status" value="1"/>
</dbReference>
<dbReference type="InterPro" id="IPR036397">
    <property type="entry name" value="RNaseH_sf"/>
</dbReference>
<gene>
    <name evidence="2" type="ORF">EBH_0038220</name>
</gene>
<reference evidence="2" key="2">
    <citation type="submission" date="2013-10" db="EMBL/GenBank/DDBJ databases">
        <authorList>
            <person name="Aslett M."/>
        </authorList>
    </citation>
    <scope>NUCLEOTIDE SEQUENCE [LARGE SCALE GENOMIC DNA]</scope>
    <source>
        <strain evidence="2">Houghton</strain>
    </source>
</reference>
<organism evidence="2 3">
    <name type="scientific">Eimeria brunetti</name>
    <dbReference type="NCBI Taxonomy" id="51314"/>
    <lineage>
        <taxon>Eukaryota</taxon>
        <taxon>Sar</taxon>
        <taxon>Alveolata</taxon>
        <taxon>Apicomplexa</taxon>
        <taxon>Conoidasida</taxon>
        <taxon>Coccidia</taxon>
        <taxon>Eucoccidiorida</taxon>
        <taxon>Eimeriorina</taxon>
        <taxon>Eimeriidae</taxon>
        <taxon>Eimeria</taxon>
    </lineage>
</organism>
<dbReference type="GO" id="GO:0003676">
    <property type="term" value="F:nucleic acid binding"/>
    <property type="evidence" value="ECO:0007669"/>
    <property type="project" value="InterPro"/>
</dbReference>
<evidence type="ECO:0000313" key="2">
    <source>
        <dbReference type="EMBL" id="CDJ50994.1"/>
    </source>
</evidence>
<reference evidence="2" key="1">
    <citation type="submission" date="2013-10" db="EMBL/GenBank/DDBJ databases">
        <title>Genomic analysis of the causative agents of coccidiosis in chickens.</title>
        <authorList>
            <person name="Reid A.J."/>
            <person name="Blake D."/>
            <person name="Billington K."/>
            <person name="Browne H."/>
            <person name="Dunn M."/>
            <person name="Hung S."/>
            <person name="Kawahara F."/>
            <person name="Miranda-Saavedra D."/>
            <person name="Mourier T."/>
            <person name="Nagra H."/>
            <person name="Otto T.D."/>
            <person name="Rawlings N."/>
            <person name="Sanchez A."/>
            <person name="Sanders M."/>
            <person name="Subramaniam C."/>
            <person name="Tay Y."/>
            <person name="Dear P."/>
            <person name="Doerig C."/>
            <person name="Gruber A."/>
            <person name="Parkinson J."/>
            <person name="Shirley M."/>
            <person name="Wan K.L."/>
            <person name="Berriman M."/>
            <person name="Tomley F."/>
            <person name="Pain A."/>
        </authorList>
    </citation>
    <scope>NUCLEOTIDE SEQUENCE [LARGE SCALE GENOMIC DNA]</scope>
    <source>
        <strain evidence="2">Houghton</strain>
    </source>
</reference>
<dbReference type="Proteomes" id="UP000030750">
    <property type="component" value="Unassembled WGS sequence"/>
</dbReference>
<accession>U6LR02</accession>
<dbReference type="Gene3D" id="3.30.420.10">
    <property type="entry name" value="Ribonuclease H-like superfamily/Ribonuclease H"/>
    <property type="match status" value="1"/>
</dbReference>
<evidence type="ECO:0000256" key="1">
    <source>
        <dbReference type="SAM" id="MobiDB-lite"/>
    </source>
</evidence>
<dbReference type="EMBL" id="HG712545">
    <property type="protein sequence ID" value="CDJ50994.1"/>
    <property type="molecule type" value="Genomic_DNA"/>
</dbReference>
<dbReference type="InterPro" id="IPR012337">
    <property type="entry name" value="RNaseH-like_sf"/>
</dbReference>